<evidence type="ECO:0000313" key="3">
    <source>
        <dbReference type="Proteomes" id="UP001595844"/>
    </source>
</evidence>
<gene>
    <name evidence="2" type="ORF">ACFO5K_19750</name>
</gene>
<comment type="caution">
    <text evidence="2">The sequence shown here is derived from an EMBL/GenBank/DDBJ whole genome shotgun (WGS) entry which is preliminary data.</text>
</comment>
<protein>
    <submittedName>
        <fullName evidence="2">Uncharacterized protein</fullName>
    </submittedName>
</protein>
<reference evidence="3" key="1">
    <citation type="journal article" date="2019" name="Int. J. Syst. Evol. Microbiol.">
        <title>The Global Catalogue of Microorganisms (GCM) 10K type strain sequencing project: providing services to taxonomists for standard genome sequencing and annotation.</title>
        <authorList>
            <consortium name="The Broad Institute Genomics Platform"/>
            <consortium name="The Broad Institute Genome Sequencing Center for Infectious Disease"/>
            <person name="Wu L."/>
            <person name="Ma J."/>
        </authorList>
    </citation>
    <scope>NUCLEOTIDE SEQUENCE [LARGE SCALE GENOMIC DNA]</scope>
    <source>
        <strain evidence="3">IBRC-M 10490</strain>
    </source>
</reference>
<feature type="region of interest" description="Disordered" evidence="1">
    <location>
        <begin position="49"/>
        <end position="68"/>
    </location>
</feature>
<dbReference type="RefSeq" id="WP_378564887.1">
    <property type="nucleotide sequence ID" value="NZ_JBHSDL010000025.1"/>
</dbReference>
<dbReference type="EMBL" id="JBHSDL010000025">
    <property type="protein sequence ID" value="MFC4376335.1"/>
    <property type="molecule type" value="Genomic_DNA"/>
</dbReference>
<dbReference type="Proteomes" id="UP001595844">
    <property type="component" value="Unassembled WGS sequence"/>
</dbReference>
<evidence type="ECO:0000313" key="2">
    <source>
        <dbReference type="EMBL" id="MFC4376335.1"/>
    </source>
</evidence>
<accession>A0ABV8VJT0</accession>
<organism evidence="2 3">
    <name type="scientific">Nocardia halotolerans</name>
    <dbReference type="NCBI Taxonomy" id="1755878"/>
    <lineage>
        <taxon>Bacteria</taxon>
        <taxon>Bacillati</taxon>
        <taxon>Actinomycetota</taxon>
        <taxon>Actinomycetes</taxon>
        <taxon>Mycobacteriales</taxon>
        <taxon>Nocardiaceae</taxon>
        <taxon>Nocardia</taxon>
    </lineage>
</organism>
<proteinExistence type="predicted"/>
<keyword evidence="3" id="KW-1185">Reference proteome</keyword>
<evidence type="ECO:0000256" key="1">
    <source>
        <dbReference type="SAM" id="MobiDB-lite"/>
    </source>
</evidence>
<name>A0ABV8VJT0_9NOCA</name>
<sequence>MLSAATLGALGGLITVGGPLAPVSAYQYFSTILAPCPAPTARIWRFQRPRSSRHHRLAGPPRSPPRRSAVLAGSAVTAGRSAPAGRLRAIAPTEYDTTFADDERHLMGAHRRVELLD</sequence>